<keyword evidence="2 5" id="KW-0812">Transmembrane</keyword>
<protein>
    <recommendedName>
        <fullName evidence="6">G-protein coupled receptors family 1 profile domain-containing protein</fullName>
    </recommendedName>
</protein>
<dbReference type="PANTHER" id="PTHR46641:SF25">
    <property type="entry name" value="CNMAMIDE RECEPTOR-RELATED"/>
    <property type="match status" value="1"/>
</dbReference>
<proteinExistence type="predicted"/>
<feature type="transmembrane region" description="Helical" evidence="5">
    <location>
        <begin position="183"/>
        <end position="205"/>
    </location>
</feature>
<evidence type="ECO:0000256" key="1">
    <source>
        <dbReference type="ARBA" id="ARBA00004370"/>
    </source>
</evidence>
<organism evidence="8 9">
    <name type="scientific">Adineta steineri</name>
    <dbReference type="NCBI Taxonomy" id="433720"/>
    <lineage>
        <taxon>Eukaryota</taxon>
        <taxon>Metazoa</taxon>
        <taxon>Spiralia</taxon>
        <taxon>Gnathifera</taxon>
        <taxon>Rotifera</taxon>
        <taxon>Eurotatoria</taxon>
        <taxon>Bdelloidea</taxon>
        <taxon>Adinetida</taxon>
        <taxon>Adinetidae</taxon>
        <taxon>Adineta</taxon>
    </lineage>
</organism>
<evidence type="ECO:0000256" key="5">
    <source>
        <dbReference type="SAM" id="Phobius"/>
    </source>
</evidence>
<dbReference type="OrthoDB" id="10006176at2759"/>
<evidence type="ECO:0000313" key="8">
    <source>
        <dbReference type="EMBL" id="CAF1470435.1"/>
    </source>
</evidence>
<dbReference type="PANTHER" id="PTHR46641">
    <property type="entry name" value="FMRFAMIDE RECEPTOR-RELATED"/>
    <property type="match status" value="1"/>
</dbReference>
<evidence type="ECO:0000313" key="9">
    <source>
        <dbReference type="Proteomes" id="UP000663832"/>
    </source>
</evidence>
<dbReference type="EMBL" id="CAJNOI010000233">
    <property type="protein sequence ID" value="CAF1199919.1"/>
    <property type="molecule type" value="Genomic_DNA"/>
</dbReference>
<feature type="domain" description="G-protein coupled receptors family 1 profile" evidence="6">
    <location>
        <begin position="31"/>
        <end position="289"/>
    </location>
</feature>
<dbReference type="AlphaFoldDB" id="A0A815R0K0"/>
<name>A0A815R0K0_9BILA</name>
<reference evidence="8" key="1">
    <citation type="submission" date="2021-02" db="EMBL/GenBank/DDBJ databases">
        <authorList>
            <person name="Nowell W R."/>
        </authorList>
    </citation>
    <scope>NUCLEOTIDE SEQUENCE</scope>
</reference>
<dbReference type="InterPro" id="IPR000276">
    <property type="entry name" value="GPCR_Rhodpsn"/>
</dbReference>
<dbReference type="SUPFAM" id="SSF81321">
    <property type="entry name" value="Family A G protein-coupled receptor-like"/>
    <property type="match status" value="1"/>
</dbReference>
<dbReference type="Gene3D" id="1.20.1070.10">
    <property type="entry name" value="Rhodopsin 7-helix transmembrane proteins"/>
    <property type="match status" value="1"/>
</dbReference>
<dbReference type="Proteomes" id="UP000663877">
    <property type="component" value="Unassembled WGS sequence"/>
</dbReference>
<accession>A0A815R0K0</accession>
<gene>
    <name evidence="7" type="ORF">BJG266_LOCUS26842</name>
    <name evidence="8" type="ORF">QVE165_LOCUS41549</name>
</gene>
<comment type="caution">
    <text evidence="8">The sequence shown here is derived from an EMBL/GenBank/DDBJ whole genome shotgun (WGS) entry which is preliminary data.</text>
</comment>
<dbReference type="EMBL" id="CAJNOM010000497">
    <property type="protein sequence ID" value="CAF1470435.1"/>
    <property type="molecule type" value="Genomic_DNA"/>
</dbReference>
<feature type="transmembrane region" description="Helical" evidence="5">
    <location>
        <begin position="95"/>
        <end position="117"/>
    </location>
</feature>
<feature type="transmembrane region" description="Helical" evidence="5">
    <location>
        <begin position="17"/>
        <end position="40"/>
    </location>
</feature>
<evidence type="ECO:0000256" key="4">
    <source>
        <dbReference type="ARBA" id="ARBA00023136"/>
    </source>
</evidence>
<evidence type="ECO:0000256" key="2">
    <source>
        <dbReference type="ARBA" id="ARBA00022692"/>
    </source>
</evidence>
<dbReference type="PROSITE" id="PS50262">
    <property type="entry name" value="G_PROTEIN_RECEP_F1_2"/>
    <property type="match status" value="1"/>
</dbReference>
<feature type="transmembrane region" description="Helical" evidence="5">
    <location>
        <begin position="225"/>
        <end position="247"/>
    </location>
</feature>
<evidence type="ECO:0000259" key="6">
    <source>
        <dbReference type="PROSITE" id="PS50262"/>
    </source>
</evidence>
<dbReference type="InterPro" id="IPR052954">
    <property type="entry name" value="GPCR-Ligand_Int"/>
</dbReference>
<feature type="transmembrane region" description="Helical" evidence="5">
    <location>
        <begin position="267"/>
        <end position="292"/>
    </location>
</feature>
<comment type="subcellular location">
    <subcellularLocation>
        <location evidence="1">Membrane</location>
    </subcellularLocation>
</comment>
<evidence type="ECO:0000313" key="7">
    <source>
        <dbReference type="EMBL" id="CAF1199919.1"/>
    </source>
</evidence>
<keyword evidence="4 5" id="KW-0472">Membrane</keyword>
<feature type="transmembrane region" description="Helical" evidence="5">
    <location>
        <begin position="52"/>
        <end position="75"/>
    </location>
</feature>
<dbReference type="GO" id="GO:0004930">
    <property type="term" value="F:G protein-coupled receptor activity"/>
    <property type="evidence" value="ECO:0007669"/>
    <property type="project" value="InterPro"/>
</dbReference>
<sequence length="344" mass="39234">MSDSIVSSLNFATSQTYIYMGVPFIIGGVIGGLLNIIIFLSLQIYRQSSSAFYLTVVSIINIGQLLTGLLSYVLVNIVGIDWIESSVVLCKLRYTAFQACGIISPTCLCLVTIDQFLAISTRLRWQQWSNIKIAHRLLFASITFWLLYGIPYLFYYNPTVSPFTKITSCIITNAVYSKYNTTVHVPVFMFVLPLCITIIFGSLAYRSVRDLAHRTIPLVRRRHGIQLTVMVLVQIIFNAFATTPVFITRIVVSNVSFSNDPITAAQIRFAIALTTCIYYSYYAIPFYIYICVSDRFRKQLRYVIIDMHLNRWRRIKRNDIVPQIQIVSSNEIKDATTKGIELIQ</sequence>
<feature type="transmembrane region" description="Helical" evidence="5">
    <location>
        <begin position="137"/>
        <end position="155"/>
    </location>
</feature>
<dbReference type="InterPro" id="IPR017452">
    <property type="entry name" value="GPCR_Rhodpsn_7TM"/>
</dbReference>
<keyword evidence="3 5" id="KW-1133">Transmembrane helix</keyword>
<evidence type="ECO:0000256" key="3">
    <source>
        <dbReference type="ARBA" id="ARBA00022989"/>
    </source>
</evidence>
<dbReference type="Pfam" id="PF00001">
    <property type="entry name" value="7tm_1"/>
    <property type="match status" value="1"/>
</dbReference>
<keyword evidence="9" id="KW-1185">Reference proteome</keyword>
<dbReference type="GO" id="GO:0016020">
    <property type="term" value="C:membrane"/>
    <property type="evidence" value="ECO:0007669"/>
    <property type="project" value="UniProtKB-SubCell"/>
</dbReference>
<dbReference type="Proteomes" id="UP000663832">
    <property type="component" value="Unassembled WGS sequence"/>
</dbReference>